<organism evidence="1 2">
    <name type="scientific">Erwinia pyri</name>
    <dbReference type="NCBI Taxonomy" id="3062598"/>
    <lineage>
        <taxon>Bacteria</taxon>
        <taxon>Pseudomonadati</taxon>
        <taxon>Pseudomonadota</taxon>
        <taxon>Gammaproteobacteria</taxon>
        <taxon>Enterobacterales</taxon>
        <taxon>Erwiniaceae</taxon>
        <taxon>Erwinia</taxon>
    </lineage>
</organism>
<geneLocation type="plasmid" evidence="1 2">
    <name>unnamed2</name>
</geneLocation>
<evidence type="ECO:0000313" key="2">
    <source>
        <dbReference type="Proteomes" id="UP001228139"/>
    </source>
</evidence>
<dbReference type="AlphaFoldDB" id="A0AA50DP03"/>
<protein>
    <submittedName>
        <fullName evidence="1">Uncharacterized protein</fullName>
    </submittedName>
</protein>
<dbReference type="KEGG" id="epi:Q3V30_22580"/>
<keyword evidence="2" id="KW-1185">Reference proteome</keyword>
<evidence type="ECO:0000313" key="1">
    <source>
        <dbReference type="EMBL" id="WLS81252.1"/>
    </source>
</evidence>
<dbReference type="RefSeq" id="WP_306213635.1">
    <property type="nucleotide sequence ID" value="NZ_CP132355.1"/>
</dbReference>
<dbReference type="EMBL" id="CP132355">
    <property type="protein sequence ID" value="WLS81252.1"/>
    <property type="molecule type" value="Genomic_DNA"/>
</dbReference>
<name>A0AA50DP03_9GAMM</name>
<keyword evidence="1" id="KW-0614">Plasmid</keyword>
<accession>A0AA50DP03</accession>
<proteinExistence type="predicted"/>
<reference evidence="1 2" key="1">
    <citation type="submission" date="2023-07" db="EMBL/GenBank/DDBJ databases">
        <title>Pathogenic bacteria of pear tree diseases.</title>
        <authorList>
            <person name="Zhang Z."/>
            <person name="He L."/>
            <person name="Huang R."/>
        </authorList>
    </citation>
    <scope>NUCLEOTIDE SEQUENCE [LARGE SCALE GENOMIC DNA]</scope>
    <source>
        <strain evidence="1 2">DE2</strain>
        <plasmid evidence="1 2">unnamed2</plasmid>
    </source>
</reference>
<sequence>MNIRYMYGKKKFLKPVIRGEKGIRLSDLSHYSRMENEEMRDNEMEKKFTLDRYLYPIHINDTQINPDNMTSDPYFTLFPRHCYCVCFTRRGNDHELYNKFQADICIAFDVEKLQERLALLSERFPGIYFQGKDIIYYHPGTPPGTFLPDELVFVKPHCFIHEAEYRIALFYPLNKRGFATKEGRDIPFRIDGESMHMEVGHIEPGFIRDCVIDVFYP</sequence>
<dbReference type="Proteomes" id="UP001228139">
    <property type="component" value="Plasmid unnamed2"/>
</dbReference>
<gene>
    <name evidence="1" type="ORF">Q3V30_22580</name>
</gene>